<proteinExistence type="predicted"/>
<sequence length="87" mass="10124">MVDLRVWSILKTDTPPKRPVLYCPRLVQFHGFRSVKVLKFDTPSASPKNCPEAKEDYVRVQISPSRPVSFFMIKPRFCPSRDQFNPV</sequence>
<comment type="caution">
    <text evidence="1">The sequence shown here is derived from an EMBL/GenBank/DDBJ whole genome shotgun (WGS) entry which is preliminary data.</text>
</comment>
<dbReference type="AlphaFoldDB" id="A0A8S9K441"/>
<accession>A0A8S9K441</accession>
<organism evidence="1">
    <name type="scientific">Brassica cretica</name>
    <name type="common">Mustard</name>
    <dbReference type="NCBI Taxonomy" id="69181"/>
    <lineage>
        <taxon>Eukaryota</taxon>
        <taxon>Viridiplantae</taxon>
        <taxon>Streptophyta</taxon>
        <taxon>Embryophyta</taxon>
        <taxon>Tracheophyta</taxon>
        <taxon>Spermatophyta</taxon>
        <taxon>Magnoliopsida</taxon>
        <taxon>eudicotyledons</taxon>
        <taxon>Gunneridae</taxon>
        <taxon>Pentapetalae</taxon>
        <taxon>rosids</taxon>
        <taxon>malvids</taxon>
        <taxon>Brassicales</taxon>
        <taxon>Brassicaceae</taxon>
        <taxon>Brassiceae</taxon>
        <taxon>Brassica</taxon>
    </lineage>
</organism>
<protein>
    <submittedName>
        <fullName evidence="1">Uncharacterized protein</fullName>
    </submittedName>
</protein>
<evidence type="ECO:0000313" key="1">
    <source>
        <dbReference type="EMBL" id="KAF2588889.1"/>
    </source>
</evidence>
<reference evidence="1" key="1">
    <citation type="submission" date="2019-12" db="EMBL/GenBank/DDBJ databases">
        <title>Genome sequencing and annotation of Brassica cretica.</title>
        <authorList>
            <person name="Studholme D.J."/>
            <person name="Sarris P.F."/>
        </authorList>
    </citation>
    <scope>NUCLEOTIDE SEQUENCE</scope>
    <source>
        <strain evidence="1">PFS-102/07</strain>
        <tissue evidence="1">Leaf</tissue>
    </source>
</reference>
<name>A0A8S9K441_BRACR</name>
<dbReference type="EMBL" id="QGKY02000190">
    <property type="protein sequence ID" value="KAF2588889.1"/>
    <property type="molecule type" value="Genomic_DNA"/>
</dbReference>
<gene>
    <name evidence="1" type="ORF">F2Q70_00038207</name>
</gene>